<dbReference type="GO" id="GO:0000155">
    <property type="term" value="F:phosphorelay sensor kinase activity"/>
    <property type="evidence" value="ECO:0007669"/>
    <property type="project" value="InterPro"/>
</dbReference>
<dbReference type="CDD" id="cd00075">
    <property type="entry name" value="HATPase"/>
    <property type="match status" value="1"/>
</dbReference>
<keyword evidence="13 14" id="KW-0472">Membrane</keyword>
<evidence type="ECO:0000313" key="17">
    <source>
        <dbReference type="EMBL" id="OGD34050.1"/>
    </source>
</evidence>
<evidence type="ECO:0000256" key="11">
    <source>
        <dbReference type="ARBA" id="ARBA00022989"/>
    </source>
</evidence>
<reference evidence="17 18" key="1">
    <citation type="journal article" date="2016" name="Nat. Commun.">
        <title>Thousands of microbial genomes shed light on interconnected biogeochemical processes in an aquifer system.</title>
        <authorList>
            <person name="Anantharaman K."/>
            <person name="Brown C.T."/>
            <person name="Hug L.A."/>
            <person name="Sharon I."/>
            <person name="Castelle C.J."/>
            <person name="Probst A.J."/>
            <person name="Thomas B.C."/>
            <person name="Singh A."/>
            <person name="Wilkins M.J."/>
            <person name="Karaoz U."/>
            <person name="Brodie E.L."/>
            <person name="Williams K.H."/>
            <person name="Hubbard S.S."/>
            <person name="Banfield J.F."/>
        </authorList>
    </citation>
    <scope>NUCLEOTIDE SEQUENCE [LARGE SCALE GENOMIC DNA]</scope>
</reference>
<dbReference type="InterPro" id="IPR050398">
    <property type="entry name" value="HssS/ArlS-like"/>
</dbReference>
<keyword evidence="8" id="KW-0547">Nucleotide-binding</keyword>
<keyword evidence="9" id="KW-0418">Kinase</keyword>
<dbReference type="PANTHER" id="PTHR45528:SF1">
    <property type="entry name" value="SENSOR HISTIDINE KINASE CPXA"/>
    <property type="match status" value="1"/>
</dbReference>
<dbReference type="SMART" id="SM00387">
    <property type="entry name" value="HATPase_c"/>
    <property type="match status" value="1"/>
</dbReference>
<keyword evidence="5" id="KW-0597">Phosphoprotein</keyword>
<evidence type="ECO:0000256" key="4">
    <source>
        <dbReference type="ARBA" id="ARBA00022475"/>
    </source>
</evidence>
<dbReference type="Gene3D" id="3.30.565.10">
    <property type="entry name" value="Histidine kinase-like ATPase, C-terminal domain"/>
    <property type="match status" value="1"/>
</dbReference>
<evidence type="ECO:0000256" key="9">
    <source>
        <dbReference type="ARBA" id="ARBA00022777"/>
    </source>
</evidence>
<dbReference type="InterPro" id="IPR004358">
    <property type="entry name" value="Sig_transdc_His_kin-like_C"/>
</dbReference>
<keyword evidence="12" id="KW-0902">Two-component regulatory system</keyword>
<dbReference type="GO" id="GO:0005524">
    <property type="term" value="F:ATP binding"/>
    <property type="evidence" value="ECO:0007669"/>
    <property type="project" value="UniProtKB-KW"/>
</dbReference>
<keyword evidence="6" id="KW-0808">Transferase</keyword>
<evidence type="ECO:0000259" key="16">
    <source>
        <dbReference type="PROSITE" id="PS50885"/>
    </source>
</evidence>
<evidence type="ECO:0000256" key="1">
    <source>
        <dbReference type="ARBA" id="ARBA00000085"/>
    </source>
</evidence>
<comment type="subcellular location">
    <subcellularLocation>
        <location evidence="2">Cell membrane</location>
        <topology evidence="2">Multi-pass membrane protein</topology>
    </subcellularLocation>
</comment>
<proteinExistence type="predicted"/>
<evidence type="ECO:0000313" key="18">
    <source>
        <dbReference type="Proteomes" id="UP000176650"/>
    </source>
</evidence>
<dbReference type="Proteomes" id="UP000176650">
    <property type="component" value="Unassembled WGS sequence"/>
</dbReference>
<dbReference type="SUPFAM" id="SSF55874">
    <property type="entry name" value="ATPase domain of HSP90 chaperone/DNA topoisomerase II/histidine kinase"/>
    <property type="match status" value="1"/>
</dbReference>
<dbReference type="Gene3D" id="6.10.340.10">
    <property type="match status" value="1"/>
</dbReference>
<evidence type="ECO:0000256" key="10">
    <source>
        <dbReference type="ARBA" id="ARBA00022840"/>
    </source>
</evidence>
<evidence type="ECO:0000256" key="8">
    <source>
        <dbReference type="ARBA" id="ARBA00022741"/>
    </source>
</evidence>
<dbReference type="CDD" id="cd06225">
    <property type="entry name" value="HAMP"/>
    <property type="match status" value="1"/>
</dbReference>
<feature type="domain" description="Histidine kinase" evidence="15">
    <location>
        <begin position="395"/>
        <end position="624"/>
    </location>
</feature>
<feature type="domain" description="HAMP" evidence="16">
    <location>
        <begin position="312"/>
        <end position="364"/>
    </location>
</feature>
<evidence type="ECO:0000259" key="15">
    <source>
        <dbReference type="PROSITE" id="PS50109"/>
    </source>
</evidence>
<feature type="transmembrane region" description="Helical" evidence="14">
    <location>
        <begin position="9"/>
        <end position="32"/>
    </location>
</feature>
<sequence>MRFTLRTKIFITFALVSLVPLILLALVGIYVVNTTQRYNIGQLEHQLLTQKEKEIEKFLTDVKTLFHVQVASQVSAMSGIPFDQQEFLLEEMIRANRHITEISFVEYDASYPEKSENGMELAMRMAGGVARELKDQRASPAFKKAIKGEDYFGSITSNNGEYFLPVAAPVKNKDGVIIGVISGVVSLKPVARMVTDGILGNSGYLMLADEKGELWAKPQNLSFAHFGSHVFILSVLGGYAGGGAESQEEYQSSFGDLVIASGKKLKDVEWALVAEWPKADAYAAVYSIMSQAAWFLLMILAMVMVVSTLFAYRILRPIRILEKGAKIIGGGNLDHRIALETRDELESLANSFNAMAKNLKGIEELREAKARLEGLARSLAKEKELSQIKDHFIATASHQLRTPISVIRWTAEGLAASGKEPLDPVETKSKIDDLYKNAESLSKIVGDLLTISELGIGYKPGVVSRFSIREKAKEVMEGFESTAKSRGITLEFKAPDGAYAIEASVLNIARAMEQLLGNAIMYTKDGGTVLVELSENEHEAAFSVKDDGIGVPANDQKFLFGEFFRATNSIEAKNVGTGLGLFIVKTIVEGHGGRVACESPASWGEGKEQRKAGSRFYFTVPARLQPDSTVLAGNDLPK</sequence>
<comment type="caution">
    <text evidence="17">The sequence shown here is derived from an EMBL/GenBank/DDBJ whole genome shotgun (WGS) entry which is preliminary data.</text>
</comment>
<dbReference type="InterPro" id="IPR003661">
    <property type="entry name" value="HisK_dim/P_dom"/>
</dbReference>
<keyword evidence="4" id="KW-1003">Cell membrane</keyword>
<dbReference type="PROSITE" id="PS50885">
    <property type="entry name" value="HAMP"/>
    <property type="match status" value="1"/>
</dbReference>
<dbReference type="SUPFAM" id="SSF47384">
    <property type="entry name" value="Homodimeric domain of signal transducing histidine kinase"/>
    <property type="match status" value="1"/>
</dbReference>
<dbReference type="AlphaFoldDB" id="A0A1F5BTW8"/>
<evidence type="ECO:0000256" key="14">
    <source>
        <dbReference type="SAM" id="Phobius"/>
    </source>
</evidence>
<dbReference type="PRINTS" id="PR00344">
    <property type="entry name" value="BCTRLSENSOR"/>
</dbReference>
<dbReference type="EC" id="2.7.13.3" evidence="3"/>
<organism evidence="17 18">
    <name type="scientific">Candidatus Azambacteria bacterium RIFCSPLOWO2_01_FULL_46_25</name>
    <dbReference type="NCBI Taxonomy" id="1797298"/>
    <lineage>
        <taxon>Bacteria</taxon>
        <taxon>Candidatus Azamiibacteriota</taxon>
    </lineage>
</organism>
<keyword evidence="7 14" id="KW-0812">Transmembrane</keyword>
<feature type="transmembrane region" description="Helical" evidence="14">
    <location>
        <begin position="292"/>
        <end position="315"/>
    </location>
</feature>
<dbReference type="PROSITE" id="PS50109">
    <property type="entry name" value="HIS_KIN"/>
    <property type="match status" value="1"/>
</dbReference>
<dbReference type="InterPro" id="IPR036097">
    <property type="entry name" value="HisK_dim/P_sf"/>
</dbReference>
<evidence type="ECO:0000256" key="7">
    <source>
        <dbReference type="ARBA" id="ARBA00022692"/>
    </source>
</evidence>
<dbReference type="InterPro" id="IPR003660">
    <property type="entry name" value="HAMP_dom"/>
</dbReference>
<dbReference type="InterPro" id="IPR003594">
    <property type="entry name" value="HATPase_dom"/>
</dbReference>
<keyword evidence="10" id="KW-0067">ATP-binding</keyword>
<name>A0A1F5BTW8_9BACT</name>
<dbReference type="EMBL" id="MEYS01000002">
    <property type="protein sequence ID" value="OGD34050.1"/>
    <property type="molecule type" value="Genomic_DNA"/>
</dbReference>
<dbReference type="Gene3D" id="1.10.287.130">
    <property type="match status" value="1"/>
</dbReference>
<dbReference type="InterPro" id="IPR036890">
    <property type="entry name" value="HATPase_C_sf"/>
</dbReference>
<dbReference type="InterPro" id="IPR005467">
    <property type="entry name" value="His_kinase_dom"/>
</dbReference>
<evidence type="ECO:0000256" key="13">
    <source>
        <dbReference type="ARBA" id="ARBA00023136"/>
    </source>
</evidence>
<dbReference type="Pfam" id="PF02518">
    <property type="entry name" value="HATPase_c"/>
    <property type="match status" value="1"/>
</dbReference>
<dbReference type="CDD" id="cd00082">
    <property type="entry name" value="HisKA"/>
    <property type="match status" value="1"/>
</dbReference>
<dbReference type="Gene3D" id="3.30.450.20">
    <property type="entry name" value="PAS domain"/>
    <property type="match status" value="1"/>
</dbReference>
<dbReference type="SUPFAM" id="SSF158472">
    <property type="entry name" value="HAMP domain-like"/>
    <property type="match status" value="1"/>
</dbReference>
<evidence type="ECO:0000256" key="3">
    <source>
        <dbReference type="ARBA" id="ARBA00012438"/>
    </source>
</evidence>
<dbReference type="PANTHER" id="PTHR45528">
    <property type="entry name" value="SENSOR HISTIDINE KINASE CPXA"/>
    <property type="match status" value="1"/>
</dbReference>
<dbReference type="SMART" id="SM00388">
    <property type="entry name" value="HisKA"/>
    <property type="match status" value="1"/>
</dbReference>
<evidence type="ECO:0000256" key="12">
    <source>
        <dbReference type="ARBA" id="ARBA00023012"/>
    </source>
</evidence>
<keyword evidence="11 14" id="KW-1133">Transmembrane helix</keyword>
<evidence type="ECO:0000256" key="5">
    <source>
        <dbReference type="ARBA" id="ARBA00022553"/>
    </source>
</evidence>
<protein>
    <recommendedName>
        <fullName evidence="3">histidine kinase</fullName>
        <ecNumber evidence="3">2.7.13.3</ecNumber>
    </recommendedName>
</protein>
<accession>A0A1F5BTW8</accession>
<dbReference type="GO" id="GO:0005886">
    <property type="term" value="C:plasma membrane"/>
    <property type="evidence" value="ECO:0007669"/>
    <property type="project" value="UniProtKB-SubCell"/>
</dbReference>
<dbReference type="Pfam" id="PF00672">
    <property type="entry name" value="HAMP"/>
    <property type="match status" value="1"/>
</dbReference>
<evidence type="ECO:0000256" key="6">
    <source>
        <dbReference type="ARBA" id="ARBA00022679"/>
    </source>
</evidence>
<dbReference type="SMART" id="SM00304">
    <property type="entry name" value="HAMP"/>
    <property type="match status" value="1"/>
</dbReference>
<comment type="catalytic activity">
    <reaction evidence="1">
        <text>ATP + protein L-histidine = ADP + protein N-phospho-L-histidine.</text>
        <dbReference type="EC" id="2.7.13.3"/>
    </reaction>
</comment>
<dbReference type="Pfam" id="PF00512">
    <property type="entry name" value="HisKA"/>
    <property type="match status" value="1"/>
</dbReference>
<gene>
    <name evidence="17" type="ORF">A2988_01015</name>
</gene>
<dbReference type="STRING" id="1797298.A2988_01015"/>
<dbReference type="CDD" id="cd18773">
    <property type="entry name" value="PDC1_HK_sensor"/>
    <property type="match status" value="1"/>
</dbReference>
<evidence type="ECO:0000256" key="2">
    <source>
        <dbReference type="ARBA" id="ARBA00004651"/>
    </source>
</evidence>